<evidence type="ECO:0000256" key="1">
    <source>
        <dbReference type="SAM" id="Coils"/>
    </source>
</evidence>
<feature type="compositionally biased region" description="Polar residues" evidence="2">
    <location>
        <begin position="34"/>
        <end position="45"/>
    </location>
</feature>
<evidence type="ECO:0000313" key="3">
    <source>
        <dbReference type="EMBL" id="KAF8819437.1"/>
    </source>
</evidence>
<protein>
    <submittedName>
        <fullName evidence="3">Myosin-2 heavy chain, non muscle</fullName>
    </submittedName>
</protein>
<evidence type="ECO:0000256" key="2">
    <source>
        <dbReference type="SAM" id="MobiDB-lite"/>
    </source>
</evidence>
<comment type="caution">
    <text evidence="3">The sequence shown here is derived from an EMBL/GenBank/DDBJ whole genome shotgun (WGS) entry which is preliminary data.</text>
</comment>
<feature type="coiled-coil region" evidence="1">
    <location>
        <begin position="112"/>
        <end position="181"/>
    </location>
</feature>
<accession>A0ABQ7J626</accession>
<dbReference type="Proteomes" id="UP000823046">
    <property type="component" value="Unassembled WGS sequence"/>
</dbReference>
<keyword evidence="1" id="KW-0175">Coiled coil</keyword>
<feature type="region of interest" description="Disordered" evidence="2">
    <location>
        <begin position="20"/>
        <end position="47"/>
    </location>
</feature>
<sequence length="191" mass="21972">MKPTREDWLASKRMAYMNKKLSSERDPKSKLLPMQQTCTSASSTQDRPRLYDMQSIRPETVRATSNHEYGRLFDSASHTSFNASTPFEIPEKDISLKEKEFCISKGDAFPTGRSLEQQLMLLNMERDNIESQLARYPQGSYDEQKVLMLPTGRSLAERKQKERLETELENATQNIGKLRFAIRTNKKSTVG</sequence>
<proteinExistence type="predicted"/>
<evidence type="ECO:0000313" key="4">
    <source>
        <dbReference type="Proteomes" id="UP000823046"/>
    </source>
</evidence>
<dbReference type="EMBL" id="JADAQX010000758">
    <property type="protein sequence ID" value="KAF8819437.1"/>
    <property type="molecule type" value="Genomic_DNA"/>
</dbReference>
<reference evidence="3 4" key="1">
    <citation type="journal article" date="2020" name="bioRxiv">
        <title>Metabolic contributions of an alphaproteobacterial endosymbiont in the apicomplexan Cardiosporidium cionae.</title>
        <authorList>
            <person name="Hunter E.S."/>
            <person name="Paight C.J."/>
            <person name="Lane C.E."/>
        </authorList>
    </citation>
    <scope>NUCLEOTIDE SEQUENCE [LARGE SCALE GENOMIC DNA]</scope>
    <source>
        <strain evidence="3">ESH_2018</strain>
    </source>
</reference>
<organism evidence="3 4">
    <name type="scientific">Cardiosporidium cionae</name>
    <dbReference type="NCBI Taxonomy" id="476202"/>
    <lineage>
        <taxon>Eukaryota</taxon>
        <taxon>Sar</taxon>
        <taxon>Alveolata</taxon>
        <taxon>Apicomplexa</taxon>
        <taxon>Aconoidasida</taxon>
        <taxon>Nephromycida</taxon>
        <taxon>Cardiosporidium</taxon>
    </lineage>
</organism>
<name>A0ABQ7J626_9APIC</name>
<keyword evidence="4" id="KW-1185">Reference proteome</keyword>
<gene>
    <name evidence="3" type="ORF">IE077_001033</name>
</gene>